<name>A0A814GRM9_ADIRI</name>
<sequence>MTKNNNLNFHKKNIMQDVVSSTALFEHDDQDSNIADANYESESTSETSASGKRRSLSRQEAFRQTSRRPSRRTEYENDWQGPMKDVPNFDAFDSHLNIFAKENLPRPIVRDNGSASQRRSSESLDAKEKDSLSDAELVEYFAERMRRLPLLYGFKSPERFNVLQKAMSVNHDKNIKSRRNLFGRQNHSKNLSPTNSIKSESNSFKSKSKRDVLLPKINTTSDQHHYSSFMTGPAIASPFRSNTERFPTKLGRTAPGPGMYDRVIGFPTQKQIGSYLSRGIYFTTNYS</sequence>
<evidence type="ECO:0000313" key="3">
    <source>
        <dbReference type="Proteomes" id="UP000663852"/>
    </source>
</evidence>
<feature type="region of interest" description="Disordered" evidence="1">
    <location>
        <begin position="107"/>
        <end position="129"/>
    </location>
</feature>
<dbReference type="OrthoDB" id="6228811at2759"/>
<proteinExistence type="predicted"/>
<feature type="compositionally biased region" description="Basic and acidic residues" evidence="1">
    <location>
        <begin position="119"/>
        <end position="129"/>
    </location>
</feature>
<comment type="caution">
    <text evidence="2">The sequence shown here is derived from an EMBL/GenBank/DDBJ whole genome shotgun (WGS) entry which is preliminary data.</text>
</comment>
<feature type="region of interest" description="Disordered" evidence="1">
    <location>
        <begin position="32"/>
        <end position="82"/>
    </location>
</feature>
<dbReference type="EMBL" id="CAJNOJ010000061">
    <property type="protein sequence ID" value="CAF0999919.1"/>
    <property type="molecule type" value="Genomic_DNA"/>
</dbReference>
<feature type="region of interest" description="Disordered" evidence="1">
    <location>
        <begin position="182"/>
        <end position="209"/>
    </location>
</feature>
<evidence type="ECO:0000256" key="1">
    <source>
        <dbReference type="SAM" id="MobiDB-lite"/>
    </source>
</evidence>
<evidence type="ECO:0000313" key="2">
    <source>
        <dbReference type="EMBL" id="CAF0999919.1"/>
    </source>
</evidence>
<protein>
    <submittedName>
        <fullName evidence="2">Uncharacterized protein</fullName>
    </submittedName>
</protein>
<feature type="compositionally biased region" description="Low complexity" evidence="1">
    <location>
        <begin position="196"/>
        <end position="205"/>
    </location>
</feature>
<dbReference type="AlphaFoldDB" id="A0A814GRM9"/>
<feature type="compositionally biased region" description="Polar residues" evidence="1">
    <location>
        <begin position="183"/>
        <end position="195"/>
    </location>
</feature>
<dbReference type="Proteomes" id="UP000663852">
    <property type="component" value="Unassembled WGS sequence"/>
</dbReference>
<organism evidence="2 3">
    <name type="scientific">Adineta ricciae</name>
    <name type="common">Rotifer</name>
    <dbReference type="NCBI Taxonomy" id="249248"/>
    <lineage>
        <taxon>Eukaryota</taxon>
        <taxon>Metazoa</taxon>
        <taxon>Spiralia</taxon>
        <taxon>Gnathifera</taxon>
        <taxon>Rotifera</taxon>
        <taxon>Eurotatoria</taxon>
        <taxon>Bdelloidea</taxon>
        <taxon>Adinetida</taxon>
        <taxon>Adinetidae</taxon>
        <taxon>Adineta</taxon>
    </lineage>
</organism>
<gene>
    <name evidence="2" type="ORF">EDS130_LOCUS14829</name>
</gene>
<reference evidence="2" key="1">
    <citation type="submission" date="2021-02" db="EMBL/GenBank/DDBJ databases">
        <authorList>
            <person name="Nowell W R."/>
        </authorList>
    </citation>
    <scope>NUCLEOTIDE SEQUENCE</scope>
</reference>
<accession>A0A814GRM9</accession>
<feature type="compositionally biased region" description="Low complexity" evidence="1">
    <location>
        <begin position="40"/>
        <end position="50"/>
    </location>
</feature>